<feature type="transmembrane region" description="Helical" evidence="1">
    <location>
        <begin position="6"/>
        <end position="25"/>
    </location>
</feature>
<comment type="similarity">
    <text evidence="1">Belongs to the Amj family.</text>
</comment>
<keyword evidence="1" id="KW-0133">Cell shape</keyword>
<evidence type="ECO:0000313" key="2">
    <source>
        <dbReference type="EMBL" id="MBS0124643.1"/>
    </source>
</evidence>
<dbReference type="Proteomes" id="UP000681356">
    <property type="component" value="Unassembled WGS sequence"/>
</dbReference>
<dbReference type="GO" id="GO:0015648">
    <property type="term" value="F:lipid-linked peptidoglycan transporter activity"/>
    <property type="evidence" value="ECO:0007669"/>
    <property type="project" value="UniProtKB-UniRule"/>
</dbReference>
<dbReference type="GO" id="GO:0009252">
    <property type="term" value="P:peptidoglycan biosynthetic process"/>
    <property type="evidence" value="ECO:0007669"/>
    <property type="project" value="UniProtKB-UniRule"/>
</dbReference>
<feature type="transmembrane region" description="Helical" evidence="1">
    <location>
        <begin position="121"/>
        <end position="143"/>
    </location>
</feature>
<evidence type="ECO:0000313" key="3">
    <source>
        <dbReference type="Proteomes" id="UP000681356"/>
    </source>
</evidence>
<comment type="caution">
    <text evidence="2">The sequence shown here is derived from an EMBL/GenBank/DDBJ whole genome shotgun (WGS) entry which is preliminary data.</text>
</comment>
<feature type="transmembrane region" description="Helical" evidence="1">
    <location>
        <begin position="80"/>
        <end position="101"/>
    </location>
</feature>
<name>A0A8J7WG32_9RHOB</name>
<dbReference type="GO" id="GO:0005886">
    <property type="term" value="C:plasma membrane"/>
    <property type="evidence" value="ECO:0007669"/>
    <property type="project" value="UniProtKB-SubCell"/>
</dbReference>
<dbReference type="GO" id="GO:0008360">
    <property type="term" value="P:regulation of cell shape"/>
    <property type="evidence" value="ECO:0007669"/>
    <property type="project" value="UniProtKB-KW"/>
</dbReference>
<comment type="subcellular location">
    <subcellularLocation>
        <location evidence="1">Cell membrane</location>
        <topology evidence="1">Multi-pass membrane protein</topology>
    </subcellularLocation>
</comment>
<keyword evidence="3" id="KW-1185">Reference proteome</keyword>
<evidence type="ECO:0000256" key="1">
    <source>
        <dbReference type="HAMAP-Rule" id="MF_02077"/>
    </source>
</evidence>
<sequence length="267" mass="28045">MDPQLTAILALTFVIHLIGTLAYAFRIAGVRTGHIALAFSLFNSLVLISRLSNAFQGSLLAKRVELAISEATTQALRHDFTLILLSASAATLLGGLLLPSFQRMATLAVAHFHRRRSMARLMLRTLSPAGAAAVLRSAALPGYATLRGAFRVADLPMIVIGLNFAASALWTVGVLSSIYAGILTPELRVTAASLSALVNGAATIVMFVMIDPYVAAVTDDAAAGRTSDGRLRRLIFWLVAGRLAGTLAAQALLVPGAMVIAWVAAAL</sequence>
<comment type="function">
    <text evidence="1">Involved in peptidoglycan biosynthesis. Transports lipid-linked peptidoglycan precursors from the inner to the outer leaflet of the cytoplasmic membrane.</text>
</comment>
<gene>
    <name evidence="1" type="primary">amj</name>
    <name evidence="2" type="ORF">KB874_10895</name>
</gene>
<comment type="pathway">
    <text evidence="1">Cell wall biogenesis; peptidoglycan biosynthesis.</text>
</comment>
<dbReference type="HAMAP" id="MF_02077">
    <property type="entry name" value="Amj_flippase"/>
    <property type="match status" value="1"/>
</dbReference>
<reference evidence="2" key="1">
    <citation type="submission" date="2021-04" db="EMBL/GenBank/DDBJ databases">
        <authorList>
            <person name="Yoon J."/>
        </authorList>
    </citation>
    <scope>NUCLEOTIDE SEQUENCE</scope>
    <source>
        <strain evidence="2">KMU-90</strain>
    </source>
</reference>
<feature type="transmembrane region" description="Helical" evidence="1">
    <location>
        <begin position="194"/>
        <end position="214"/>
    </location>
</feature>
<keyword evidence="1" id="KW-0472">Membrane</keyword>
<proteinExistence type="inferred from homology"/>
<feature type="transmembrane region" description="Helical" evidence="1">
    <location>
        <begin position="155"/>
        <end position="182"/>
    </location>
</feature>
<keyword evidence="1" id="KW-0812">Transmembrane</keyword>
<keyword evidence="1" id="KW-1003">Cell membrane</keyword>
<keyword evidence="1" id="KW-0961">Cell wall biogenesis/degradation</keyword>
<feature type="transmembrane region" description="Helical" evidence="1">
    <location>
        <begin position="234"/>
        <end position="265"/>
    </location>
</feature>
<dbReference type="Pfam" id="PF10997">
    <property type="entry name" value="Amj"/>
    <property type="match status" value="1"/>
</dbReference>
<dbReference type="RefSeq" id="WP_212536609.1">
    <property type="nucleotide sequence ID" value="NZ_JAGTUU010000004.1"/>
</dbReference>
<accession>A0A8J7WG32</accession>
<organism evidence="2 3">
    <name type="scientific">Thetidibacter halocola</name>
    <dbReference type="NCBI Taxonomy" id="2827239"/>
    <lineage>
        <taxon>Bacteria</taxon>
        <taxon>Pseudomonadati</taxon>
        <taxon>Pseudomonadota</taxon>
        <taxon>Alphaproteobacteria</taxon>
        <taxon>Rhodobacterales</taxon>
        <taxon>Roseobacteraceae</taxon>
        <taxon>Thetidibacter</taxon>
    </lineage>
</organism>
<keyword evidence="1" id="KW-0813">Transport</keyword>
<dbReference type="GO" id="GO:0071555">
    <property type="term" value="P:cell wall organization"/>
    <property type="evidence" value="ECO:0007669"/>
    <property type="project" value="UniProtKB-KW"/>
</dbReference>
<dbReference type="InterPro" id="IPR021260">
    <property type="entry name" value="Amj"/>
</dbReference>
<protein>
    <recommendedName>
        <fullName evidence="1">Lipid II flippase Amj</fullName>
    </recommendedName>
</protein>
<dbReference type="UniPathway" id="UPA00219"/>
<dbReference type="EMBL" id="JAGTUU010000004">
    <property type="protein sequence ID" value="MBS0124643.1"/>
    <property type="molecule type" value="Genomic_DNA"/>
</dbReference>
<keyword evidence="1" id="KW-1133">Transmembrane helix</keyword>
<keyword evidence="1" id="KW-0573">Peptidoglycan synthesis</keyword>
<dbReference type="AlphaFoldDB" id="A0A8J7WG32"/>
<feature type="transmembrane region" description="Helical" evidence="1">
    <location>
        <begin position="37"/>
        <end position="60"/>
    </location>
</feature>